<proteinExistence type="predicted"/>
<accession>A0AAV8SJC2</accession>
<feature type="compositionally biased region" description="Polar residues" evidence="1">
    <location>
        <begin position="330"/>
        <end position="342"/>
    </location>
</feature>
<feature type="compositionally biased region" description="Polar residues" evidence="1">
    <location>
        <begin position="597"/>
        <end position="607"/>
    </location>
</feature>
<feature type="compositionally biased region" description="Polar residues" evidence="1">
    <location>
        <begin position="138"/>
        <end position="149"/>
    </location>
</feature>
<feature type="compositionally biased region" description="Low complexity" evidence="1">
    <location>
        <begin position="314"/>
        <end position="329"/>
    </location>
</feature>
<evidence type="ECO:0000313" key="2">
    <source>
        <dbReference type="EMBL" id="KAJ8752153.1"/>
    </source>
</evidence>
<feature type="region of interest" description="Disordered" evidence="1">
    <location>
        <begin position="89"/>
        <end position="392"/>
    </location>
</feature>
<gene>
    <name evidence="2" type="ORF">K2173_003761</name>
</gene>
<keyword evidence="3" id="KW-1185">Reference proteome</keyword>
<feature type="compositionally biased region" description="Basic and acidic residues" evidence="1">
    <location>
        <begin position="608"/>
        <end position="625"/>
    </location>
</feature>
<feature type="compositionally biased region" description="Polar residues" evidence="1">
    <location>
        <begin position="238"/>
        <end position="260"/>
    </location>
</feature>
<organism evidence="2 3">
    <name type="scientific">Erythroxylum novogranatense</name>
    <dbReference type="NCBI Taxonomy" id="1862640"/>
    <lineage>
        <taxon>Eukaryota</taxon>
        <taxon>Viridiplantae</taxon>
        <taxon>Streptophyta</taxon>
        <taxon>Embryophyta</taxon>
        <taxon>Tracheophyta</taxon>
        <taxon>Spermatophyta</taxon>
        <taxon>Magnoliopsida</taxon>
        <taxon>eudicotyledons</taxon>
        <taxon>Gunneridae</taxon>
        <taxon>Pentapetalae</taxon>
        <taxon>rosids</taxon>
        <taxon>fabids</taxon>
        <taxon>Malpighiales</taxon>
        <taxon>Erythroxylaceae</taxon>
        <taxon>Erythroxylum</taxon>
    </lineage>
</organism>
<feature type="compositionally biased region" description="Low complexity" evidence="1">
    <location>
        <begin position="150"/>
        <end position="160"/>
    </location>
</feature>
<feature type="compositionally biased region" description="Low complexity" evidence="1">
    <location>
        <begin position="1"/>
        <end position="15"/>
    </location>
</feature>
<dbReference type="AlphaFoldDB" id="A0AAV8SJC2"/>
<feature type="compositionally biased region" description="Basic and acidic residues" evidence="1">
    <location>
        <begin position="67"/>
        <end position="77"/>
    </location>
</feature>
<feature type="region of interest" description="Disordered" evidence="1">
    <location>
        <begin position="597"/>
        <end position="662"/>
    </location>
</feature>
<dbReference type="PANTHER" id="PTHR34367">
    <property type="entry name" value="OS02G0734667 PROTEIN"/>
    <property type="match status" value="1"/>
</dbReference>
<dbReference type="EMBL" id="JAIWQS010000010">
    <property type="protein sequence ID" value="KAJ8752153.1"/>
    <property type="molecule type" value="Genomic_DNA"/>
</dbReference>
<dbReference type="InterPro" id="IPR040412">
    <property type="entry name" value="At1g65710-like"/>
</dbReference>
<evidence type="ECO:0000313" key="3">
    <source>
        <dbReference type="Proteomes" id="UP001159364"/>
    </source>
</evidence>
<feature type="region of interest" description="Disordered" evidence="1">
    <location>
        <begin position="1"/>
        <end position="77"/>
    </location>
</feature>
<sequence>MGTCLSKKTPSSPLKQPTPPPQPQPQPNHVVVHPVKSCKNDTVDKVEDKEQKQKKMMLEEADPGVEAPRKVEEGEERVVKKKEVFVIKHRKSHDRERSAEVEESGGHDKMDDMGKARTTEDEVEDEVDAILIQCGRLSRSNSSGAGKTISSSGRKYSGSKRSFDFDQEGGDLAAAGDDDDVTVEKRQHRQRNRQPQSPQGRRRTRTPSREREQNQRSGSRERGNGRRVSRSPGRRSEGATTTATPIMTSNNASDSHNVASGSVKRPAKMVSVPPTVSSLAMDKSNESQAAAAVSSSNTIKRISVKRSVEAAGHRSSASPRSQSPARPIANGSNNQQPSLSRSSSRKAEHSPYRRNPLTDIDTNVLPPPTANKPTGTNNTLTKAKDVQTQKASYETANRAITNSTNVAKEQPTEEFNAVLTTTVVPESLNPHSSSRSRSARQSRDLDFNPEALLNPPPSSYTALLLQDIHNFHQKNNTNTPSFSLPPCVSKACSILEAVADLNSSTSSNLSDPKPSDDKRSHVAAVANLVGKKVSEVKEPFVESEILSSDDIMEPSFHKYVTVRRGGTTLCGGEDMDGQESSGSNSFVGCSQQQWGISASSWEPNSADSTDRWTSRSNHKEDDEKSSMGFQRHTTPEPGRNMEEARRGFSGQRTGIGRGRVGTARNVQASPVVFAASAST</sequence>
<reference evidence="2 3" key="1">
    <citation type="submission" date="2021-09" db="EMBL/GenBank/DDBJ databases">
        <title>Genomic insights and catalytic innovation underlie evolution of tropane alkaloids biosynthesis.</title>
        <authorList>
            <person name="Wang Y.-J."/>
            <person name="Tian T."/>
            <person name="Huang J.-P."/>
            <person name="Huang S.-X."/>
        </authorList>
    </citation>
    <scope>NUCLEOTIDE SEQUENCE [LARGE SCALE GENOMIC DNA]</scope>
    <source>
        <strain evidence="2">KIB-2018</strain>
        <tissue evidence="2">Leaf</tissue>
    </source>
</reference>
<feature type="compositionally biased region" description="Pro residues" evidence="1">
    <location>
        <begin position="16"/>
        <end position="26"/>
    </location>
</feature>
<protein>
    <submittedName>
        <fullName evidence="2">Uncharacterized protein</fullName>
    </submittedName>
</protein>
<dbReference type="PANTHER" id="PTHR34367:SF1">
    <property type="entry name" value="OS04G0528600 PROTEIN"/>
    <property type="match status" value="1"/>
</dbReference>
<feature type="region of interest" description="Disordered" evidence="1">
    <location>
        <begin position="421"/>
        <end position="453"/>
    </location>
</feature>
<dbReference type="Proteomes" id="UP001159364">
    <property type="component" value="Linkage Group LG10"/>
</dbReference>
<feature type="compositionally biased region" description="Basic and acidic residues" evidence="1">
    <location>
        <begin position="38"/>
        <end position="58"/>
    </location>
</feature>
<name>A0AAV8SJC2_9ROSI</name>
<feature type="compositionally biased region" description="Polar residues" evidence="1">
    <location>
        <begin position="371"/>
        <end position="381"/>
    </location>
</feature>
<feature type="compositionally biased region" description="Basic and acidic residues" evidence="1">
    <location>
        <begin position="93"/>
        <end position="120"/>
    </location>
</feature>
<evidence type="ECO:0000256" key="1">
    <source>
        <dbReference type="SAM" id="MobiDB-lite"/>
    </source>
</evidence>
<feature type="compositionally biased region" description="Basic and acidic residues" evidence="1">
    <location>
        <begin position="207"/>
        <end position="224"/>
    </location>
</feature>
<comment type="caution">
    <text evidence="2">The sequence shown here is derived from an EMBL/GenBank/DDBJ whole genome shotgun (WGS) entry which is preliminary data.</text>
</comment>